<reference evidence="5" key="1">
    <citation type="submission" date="2017-06" db="EMBL/GenBank/DDBJ databases">
        <authorList>
            <person name="Varghese N."/>
            <person name="Submissions S."/>
        </authorList>
    </citation>
    <scope>NUCLEOTIDE SEQUENCE [LARGE SCALE GENOMIC DNA]</scope>
    <source>
        <strain evidence="5">DSM 28041</strain>
    </source>
</reference>
<feature type="signal peptide" evidence="2">
    <location>
        <begin position="1"/>
        <end position="33"/>
    </location>
</feature>
<sequence>MSAPISTIFANVMTMHANIRFAGAFLLLSGVLASCGNGNSSTSPDSTDTTTSGTINISVDETFAPIITSQVDTFEKLYPSAHLQAAYKPEGDAIQDLLTDKARLAIVPRELSETERNVFKRINLEPRSIKIGTDGLAIILHPSNPDTLLTVAQLRDIFTGKTAEWTQVSGKKKLGTIRVVFDNNNSSTTRFVQDSVTRGAALTKQAFAAKSNPALLDYVATHPDAIGVVGVNWISDRDDATVEKFLERVNVAALSARASGSTPEDYVQPYQGNLAYKKPELLKAHPDLRNYPLRRDLYVISREARAGLGTGFASFAAGNNGQLIIQKSGLMPANVQVRLIETTTR</sequence>
<name>A0A238Z468_9BACT</name>
<protein>
    <submittedName>
        <fullName evidence="4">Phosphate transport system substrate-binding protein</fullName>
    </submittedName>
</protein>
<dbReference type="Proteomes" id="UP000198310">
    <property type="component" value="Unassembled WGS sequence"/>
</dbReference>
<dbReference type="AlphaFoldDB" id="A0A238Z468"/>
<evidence type="ECO:0000313" key="4">
    <source>
        <dbReference type="EMBL" id="SNR77691.1"/>
    </source>
</evidence>
<proteinExistence type="predicted"/>
<keyword evidence="5" id="KW-1185">Reference proteome</keyword>
<evidence type="ECO:0000313" key="5">
    <source>
        <dbReference type="Proteomes" id="UP000198310"/>
    </source>
</evidence>
<evidence type="ECO:0000256" key="2">
    <source>
        <dbReference type="SAM" id="SignalP"/>
    </source>
</evidence>
<feature type="domain" description="PBP" evidence="3">
    <location>
        <begin position="46"/>
        <end position="318"/>
    </location>
</feature>
<dbReference type="Gene3D" id="3.40.190.10">
    <property type="entry name" value="Periplasmic binding protein-like II"/>
    <property type="match status" value="2"/>
</dbReference>
<dbReference type="PANTHER" id="PTHR30570">
    <property type="entry name" value="PERIPLASMIC PHOSPHATE BINDING COMPONENT OF PHOSPHATE ABC TRANSPORTER"/>
    <property type="match status" value="1"/>
</dbReference>
<evidence type="ECO:0000259" key="3">
    <source>
        <dbReference type="Pfam" id="PF12849"/>
    </source>
</evidence>
<evidence type="ECO:0000256" key="1">
    <source>
        <dbReference type="ARBA" id="ARBA00022729"/>
    </source>
</evidence>
<keyword evidence="1 2" id="KW-0732">Signal</keyword>
<dbReference type="InterPro" id="IPR024370">
    <property type="entry name" value="PBP_domain"/>
</dbReference>
<feature type="chain" id="PRO_5012918330" evidence="2">
    <location>
        <begin position="34"/>
        <end position="345"/>
    </location>
</feature>
<accession>A0A238Z468</accession>
<organism evidence="4 5">
    <name type="scientific">Hymenobacter mucosus</name>
    <dbReference type="NCBI Taxonomy" id="1411120"/>
    <lineage>
        <taxon>Bacteria</taxon>
        <taxon>Pseudomonadati</taxon>
        <taxon>Bacteroidota</taxon>
        <taxon>Cytophagia</taxon>
        <taxon>Cytophagales</taxon>
        <taxon>Hymenobacteraceae</taxon>
        <taxon>Hymenobacter</taxon>
    </lineage>
</organism>
<dbReference type="EMBL" id="FZNS01000006">
    <property type="protein sequence ID" value="SNR77691.1"/>
    <property type="molecule type" value="Genomic_DNA"/>
</dbReference>
<dbReference type="PANTHER" id="PTHR30570:SF1">
    <property type="entry name" value="PHOSPHATE-BINDING PROTEIN PSTS"/>
    <property type="match status" value="1"/>
</dbReference>
<dbReference type="InterPro" id="IPR050811">
    <property type="entry name" value="Phosphate_ABC_transporter"/>
</dbReference>
<dbReference type="Pfam" id="PF12849">
    <property type="entry name" value="PBP_like_2"/>
    <property type="match status" value="1"/>
</dbReference>
<gene>
    <name evidence="4" type="ORF">SAMN06269173_106299</name>
</gene>
<dbReference type="SUPFAM" id="SSF53850">
    <property type="entry name" value="Periplasmic binding protein-like II"/>
    <property type="match status" value="1"/>
</dbReference>